<evidence type="ECO:0000313" key="1">
    <source>
        <dbReference type="EMBL" id="RAO66805.1"/>
    </source>
</evidence>
<proteinExistence type="predicted"/>
<reference evidence="1 2" key="1">
    <citation type="journal article" date="2017" name="Biotechnol. Biofuels">
        <title>Differential beta-glucosidase expression as a function of carbon source availability in Talaromyces amestolkiae: a genomic and proteomic approach.</title>
        <authorList>
            <person name="de Eugenio L.I."/>
            <person name="Mendez-Liter J.A."/>
            <person name="Nieto-Dominguez M."/>
            <person name="Alonso L."/>
            <person name="Gil-Munoz J."/>
            <person name="Barriuso J."/>
            <person name="Prieto A."/>
            <person name="Martinez M.J."/>
        </authorList>
    </citation>
    <scope>NUCLEOTIDE SEQUENCE [LARGE SCALE GENOMIC DNA]</scope>
    <source>
        <strain evidence="1 2">CIB</strain>
    </source>
</reference>
<gene>
    <name evidence="1" type="ORF">BHQ10_002817</name>
</gene>
<dbReference type="SUPFAM" id="SSF52540">
    <property type="entry name" value="P-loop containing nucleoside triphosphate hydrolases"/>
    <property type="match status" value="1"/>
</dbReference>
<sequence length="611" mass="69220">MRVTVGVDHIDDIRQRICILFPDCLPIFLELLLCSPVRPINSAINPDDLALLDVHQNVSPEFPSSKDPRLDIIIVKPQGHVQCDESPYIGPQDRICARSGTVAVLANMVDAEKIIHVRGTPSSGKSTLALLFRDFLRQNDRKVFLISGWRRCLEDLDGEDPWAKFAEVLRVKYRNVHKIKEFFAKDTVIIIDEAQGTYRDTTFWEDIVKDIRGEKRFEIQLCLFCSYGSPAAGTDYDPIDNRTPINFTAKQTVSLTPLVADGIGLFYDRHEFDDVVTRICSWDATQRYSIEAGARDYIFGLTNGHPGGVLSIVKYIFSVFRSEIKHGRKSTITTADVVDVLAKDDEVFEKIEGTVVTRSFPTRGGFTPQAKNVLCKILEEGFVPFDRSDETDPGLRVCYENGWIQRALRDVGSKETEYIAVLASRLHEKYVEYLIGTSPSPFPANDFPNILILCTQILQNFSPKRLRHCSAGKMSTAARLRPVEAQYQDEFYRAFNKVVGRGVPISSEWSPGSHGRVDFWIPEPRWGIELLRDHSRLDQHCNRFKPGGLYHPWIVNGMINDHIVIDCSTSFPRNAHSDPKLIRAVFTQDYSLLTILDHNNNPLGHPIVLTN</sequence>
<dbReference type="InterPro" id="IPR027417">
    <property type="entry name" value="P-loop_NTPase"/>
</dbReference>
<dbReference type="STRING" id="1196081.A0A364KTC4"/>
<comment type="caution">
    <text evidence="1">The sequence shown here is derived from an EMBL/GenBank/DDBJ whole genome shotgun (WGS) entry which is preliminary data.</text>
</comment>
<protein>
    <submittedName>
        <fullName evidence="1">Uncharacterized protein</fullName>
    </submittedName>
</protein>
<organism evidence="1 2">
    <name type="scientific">Talaromyces amestolkiae</name>
    <dbReference type="NCBI Taxonomy" id="1196081"/>
    <lineage>
        <taxon>Eukaryota</taxon>
        <taxon>Fungi</taxon>
        <taxon>Dikarya</taxon>
        <taxon>Ascomycota</taxon>
        <taxon>Pezizomycotina</taxon>
        <taxon>Eurotiomycetes</taxon>
        <taxon>Eurotiomycetidae</taxon>
        <taxon>Eurotiales</taxon>
        <taxon>Trichocomaceae</taxon>
        <taxon>Talaromyces</taxon>
        <taxon>Talaromyces sect. Talaromyces</taxon>
    </lineage>
</organism>
<dbReference type="AlphaFoldDB" id="A0A364KTC4"/>
<dbReference type="Proteomes" id="UP000249363">
    <property type="component" value="Unassembled WGS sequence"/>
</dbReference>
<keyword evidence="2" id="KW-1185">Reference proteome</keyword>
<evidence type="ECO:0000313" key="2">
    <source>
        <dbReference type="Proteomes" id="UP000249363"/>
    </source>
</evidence>
<name>A0A364KTC4_TALAM</name>
<dbReference type="RefSeq" id="XP_040731321.1">
    <property type="nucleotide sequence ID" value="XM_040875004.1"/>
</dbReference>
<accession>A0A364KTC4</accession>
<dbReference type="GeneID" id="63792033"/>
<dbReference type="OrthoDB" id="2364732at2759"/>
<dbReference type="EMBL" id="MIKG01000004">
    <property type="protein sequence ID" value="RAO66805.1"/>
    <property type="molecule type" value="Genomic_DNA"/>
</dbReference>